<gene>
    <name evidence="11" type="ORF">OGATHE_003846</name>
</gene>
<evidence type="ECO:0000256" key="3">
    <source>
        <dbReference type="ARBA" id="ARBA00011245"/>
    </source>
</evidence>
<dbReference type="Pfam" id="PF01233">
    <property type="entry name" value="NMT"/>
    <property type="match status" value="1"/>
</dbReference>
<dbReference type="Pfam" id="PF02799">
    <property type="entry name" value="NMT_C"/>
    <property type="match status" value="1"/>
</dbReference>
<evidence type="ECO:0000256" key="4">
    <source>
        <dbReference type="ARBA" id="ARBA00012923"/>
    </source>
</evidence>
<comment type="caution">
    <text evidence="11">The sequence shown here is derived from an EMBL/GenBank/DDBJ whole genome shotgun (WGS) entry which is preliminary data.</text>
</comment>
<comment type="catalytic activity">
    <reaction evidence="9">
        <text>N-terminal glycyl-[protein] + tetradecanoyl-CoA = N-tetradecanoylglycyl-[protein] + CoA + H(+)</text>
        <dbReference type="Rhea" id="RHEA:15521"/>
        <dbReference type="Rhea" id="RHEA-COMP:12666"/>
        <dbReference type="Rhea" id="RHEA-COMP:12667"/>
        <dbReference type="ChEBI" id="CHEBI:15378"/>
        <dbReference type="ChEBI" id="CHEBI:57287"/>
        <dbReference type="ChEBI" id="CHEBI:57385"/>
        <dbReference type="ChEBI" id="CHEBI:64723"/>
        <dbReference type="ChEBI" id="CHEBI:133050"/>
        <dbReference type="EC" id="2.3.1.97"/>
    </reaction>
</comment>
<proteinExistence type="inferred from homology"/>
<dbReference type="EMBL" id="JAEUBD010001178">
    <property type="protein sequence ID" value="KAH3665031.1"/>
    <property type="molecule type" value="Genomic_DNA"/>
</dbReference>
<dbReference type="FunFam" id="3.40.630.30:FF:000056">
    <property type="entry name" value="Glycylpeptide N-tetradecanoyltransferase"/>
    <property type="match status" value="1"/>
</dbReference>
<sequence length="447" mass="51261">MAPPDEKTIEYLLKKLAMGEELTEKQRKDMKDYKFWKTQPVSKFDEKIDKEGPIDSVKTPADIPDTPSPLLNDFEWVTIDLNKEDEMKQVESLLYEHYVEDQDATFRFAYSARFFEWALKPPGWKREYHVGVRVRSTGKLVAFISGIPSLLRVRENKVPSVEINFLCIHKKLRSKRLAPVLIKEITRRVNKNDIWQALYTSGAVLPTPVSTCRYTHRPLNWEKLYEVGFSSLPAGVTKSQMIAKYALPSSTKTPGLRKMVPEDVAQVLELYNKFQAKYDLVQEFTEDELVHWLCGPVTQRDLEDKDKVIISYVVEQDGKITDFFSFYLLPFTVLNSSTYDRLNVAYLFYYATEAGLEDKDDAVLAKRLSSLIGDALVVTKNLKTDVFNALTSQDNTLFLKELKFGNGDAFLNFYLFNYKAFPIKGGIDPETKELDPVNKSGVGVVML</sequence>
<name>A0A1B7SF20_9ASCO</name>
<evidence type="ECO:0000256" key="2">
    <source>
        <dbReference type="ARBA" id="ARBA00009469"/>
    </source>
</evidence>
<dbReference type="GO" id="GO:0004379">
    <property type="term" value="F:glycylpeptide N-tetradecanoyltransferase activity"/>
    <property type="evidence" value="ECO:0007669"/>
    <property type="project" value="UniProtKB-EC"/>
</dbReference>
<organism evidence="11 12">
    <name type="scientific">Ogataea polymorpha</name>
    <dbReference type="NCBI Taxonomy" id="460523"/>
    <lineage>
        <taxon>Eukaryota</taxon>
        <taxon>Fungi</taxon>
        <taxon>Dikarya</taxon>
        <taxon>Ascomycota</taxon>
        <taxon>Saccharomycotina</taxon>
        <taxon>Pichiomycetes</taxon>
        <taxon>Pichiales</taxon>
        <taxon>Pichiaceae</taxon>
        <taxon>Ogataea</taxon>
    </lineage>
</organism>
<keyword evidence="6" id="KW-0963">Cytoplasm</keyword>
<reference evidence="11" key="2">
    <citation type="submission" date="2021-01" db="EMBL/GenBank/DDBJ databases">
        <authorList>
            <person name="Schikora-Tamarit M.A."/>
        </authorList>
    </citation>
    <scope>NUCLEOTIDE SEQUENCE</scope>
    <source>
        <strain evidence="11">NCAIM Y.01608</strain>
    </source>
</reference>
<dbReference type="RefSeq" id="XP_018210025.1">
    <property type="nucleotide sequence ID" value="XM_018354744.1"/>
</dbReference>
<keyword evidence="8 9" id="KW-0012">Acyltransferase</keyword>
<evidence type="ECO:0000256" key="9">
    <source>
        <dbReference type="RuleBase" id="RU000586"/>
    </source>
</evidence>
<dbReference type="PANTHER" id="PTHR11377:SF5">
    <property type="entry name" value="GLYCYLPEPTIDE N-TETRADECANOYLTRANSFERASE"/>
    <property type="match status" value="1"/>
</dbReference>
<evidence type="ECO:0000313" key="11">
    <source>
        <dbReference type="EMBL" id="KAH3665031.1"/>
    </source>
</evidence>
<dbReference type="PROSITE" id="PS00975">
    <property type="entry name" value="NMT_1"/>
    <property type="match status" value="1"/>
</dbReference>
<dbReference type="GO" id="GO:0005829">
    <property type="term" value="C:cytosol"/>
    <property type="evidence" value="ECO:0007669"/>
    <property type="project" value="EnsemblFungi"/>
</dbReference>
<dbReference type="EC" id="2.3.1.97" evidence="4 9"/>
<dbReference type="Gene3D" id="3.40.630.30">
    <property type="match status" value="2"/>
</dbReference>
<dbReference type="FunFam" id="3.40.630.170:FF:000003">
    <property type="entry name" value="Glycylpeptide N-tetradecanoyltransferase"/>
    <property type="match status" value="1"/>
</dbReference>
<evidence type="ECO:0000256" key="6">
    <source>
        <dbReference type="ARBA" id="ARBA00022490"/>
    </source>
</evidence>
<evidence type="ECO:0000256" key="7">
    <source>
        <dbReference type="ARBA" id="ARBA00022679"/>
    </source>
</evidence>
<protein>
    <recommendedName>
        <fullName evidence="5 9">Glycylpeptide N-tetradecanoyltransferase</fullName>
        <ecNumber evidence="4 9">2.3.1.97</ecNumber>
    </recommendedName>
</protein>
<evidence type="ECO:0000256" key="5">
    <source>
        <dbReference type="ARBA" id="ARBA00022240"/>
    </source>
</evidence>
<dbReference type="InterPro" id="IPR022676">
    <property type="entry name" value="NMT_N"/>
</dbReference>
<evidence type="ECO:0000256" key="1">
    <source>
        <dbReference type="ARBA" id="ARBA00004496"/>
    </source>
</evidence>
<dbReference type="FunFam" id="3.40.630.30:FF:000042">
    <property type="entry name" value="Glycylpeptide N-tetradecanoyltransferase"/>
    <property type="match status" value="1"/>
</dbReference>
<dbReference type="InterPro" id="IPR000903">
    <property type="entry name" value="NMT"/>
</dbReference>
<dbReference type="PANTHER" id="PTHR11377">
    <property type="entry name" value="N-MYRISTOYL TRANSFERASE"/>
    <property type="match status" value="1"/>
</dbReference>
<dbReference type="AlphaFoldDB" id="A0A1B7SF20"/>
<dbReference type="OrthoDB" id="60315at2759"/>
<keyword evidence="7 9" id="KW-0808">Transferase</keyword>
<accession>A0A1B7SF20</accession>
<comment type="subcellular location">
    <subcellularLocation>
        <location evidence="1">Cytoplasm</location>
    </subcellularLocation>
</comment>
<dbReference type="PIRSF" id="PIRSF015892">
    <property type="entry name" value="N-myristl_transf"/>
    <property type="match status" value="1"/>
</dbReference>
<dbReference type="InterPro" id="IPR016181">
    <property type="entry name" value="Acyl_CoA_acyltransferase"/>
</dbReference>
<comment type="similarity">
    <text evidence="2 10">Belongs to the NMT family.</text>
</comment>
<dbReference type="Proteomes" id="UP000788993">
    <property type="component" value="Unassembled WGS sequence"/>
</dbReference>
<evidence type="ECO:0000313" key="12">
    <source>
        <dbReference type="Proteomes" id="UP000788993"/>
    </source>
</evidence>
<dbReference type="InterPro" id="IPR022677">
    <property type="entry name" value="NMT_C"/>
</dbReference>
<evidence type="ECO:0000256" key="8">
    <source>
        <dbReference type="ARBA" id="ARBA00023315"/>
    </source>
</evidence>
<evidence type="ECO:0000256" key="10">
    <source>
        <dbReference type="RuleBase" id="RU004178"/>
    </source>
</evidence>
<keyword evidence="12" id="KW-1185">Reference proteome</keyword>
<reference evidence="11" key="1">
    <citation type="journal article" date="2021" name="Open Biol.">
        <title>Shared evolutionary footprints suggest mitochondrial oxidative damage underlies multiple complex I losses in fungi.</title>
        <authorList>
            <person name="Schikora-Tamarit M.A."/>
            <person name="Marcet-Houben M."/>
            <person name="Nosek J."/>
            <person name="Gabaldon T."/>
        </authorList>
    </citation>
    <scope>NUCLEOTIDE SEQUENCE</scope>
    <source>
        <strain evidence="11">NCAIM Y.01608</strain>
    </source>
</reference>
<comment type="function">
    <text evidence="9">Adds a myristoyl group to the N-terminal glycine residue of certain cellular proteins.</text>
</comment>
<dbReference type="InterPro" id="IPR022678">
    <property type="entry name" value="NMT_CS"/>
</dbReference>
<comment type="subunit">
    <text evidence="3">Monomer.</text>
</comment>
<dbReference type="SUPFAM" id="SSF55729">
    <property type="entry name" value="Acyl-CoA N-acyltransferases (Nat)"/>
    <property type="match status" value="2"/>
</dbReference>